<dbReference type="PANTHER" id="PTHR37221:SF1">
    <property type="entry name" value="OS02G0582400 PROTEIN"/>
    <property type="match status" value="1"/>
</dbReference>
<evidence type="ECO:0000313" key="2">
    <source>
        <dbReference type="EMBL" id="KMZ74231.1"/>
    </source>
</evidence>
<proteinExistence type="predicted"/>
<dbReference type="Proteomes" id="UP000036987">
    <property type="component" value="Unassembled WGS sequence"/>
</dbReference>
<dbReference type="OrthoDB" id="1927925at2759"/>
<dbReference type="AlphaFoldDB" id="A0A0K9PYZ7"/>
<dbReference type="EMBL" id="LFYR01000379">
    <property type="protein sequence ID" value="KMZ74231.1"/>
    <property type="molecule type" value="Genomic_DNA"/>
</dbReference>
<keyword evidence="3" id="KW-1185">Reference proteome</keyword>
<organism evidence="2 3">
    <name type="scientific">Zostera marina</name>
    <name type="common">Eelgrass</name>
    <dbReference type="NCBI Taxonomy" id="29655"/>
    <lineage>
        <taxon>Eukaryota</taxon>
        <taxon>Viridiplantae</taxon>
        <taxon>Streptophyta</taxon>
        <taxon>Embryophyta</taxon>
        <taxon>Tracheophyta</taxon>
        <taxon>Spermatophyta</taxon>
        <taxon>Magnoliopsida</taxon>
        <taxon>Liliopsida</taxon>
        <taxon>Zosteraceae</taxon>
        <taxon>Zostera</taxon>
    </lineage>
</organism>
<dbReference type="Pfam" id="PF25428">
    <property type="entry name" value="DUF7894"/>
    <property type="match status" value="1"/>
</dbReference>
<dbReference type="PANTHER" id="PTHR37221">
    <property type="entry name" value="OS02G0582400 PROTEIN"/>
    <property type="match status" value="1"/>
</dbReference>
<evidence type="ECO:0000259" key="1">
    <source>
        <dbReference type="Pfam" id="PF25428"/>
    </source>
</evidence>
<gene>
    <name evidence="2" type="ORF">ZOSMA_132G00040</name>
</gene>
<comment type="caution">
    <text evidence="2">The sequence shown here is derived from an EMBL/GenBank/DDBJ whole genome shotgun (WGS) entry which is preliminary data.</text>
</comment>
<name>A0A0K9PYZ7_ZOSMR</name>
<protein>
    <recommendedName>
        <fullName evidence="1">DUF7894 domain-containing protein</fullName>
    </recommendedName>
</protein>
<dbReference type="InterPro" id="IPR057216">
    <property type="entry name" value="DUF7894"/>
</dbReference>
<dbReference type="OMA" id="QHENFAS"/>
<feature type="domain" description="DUF7894" evidence="1">
    <location>
        <begin position="12"/>
        <end position="256"/>
    </location>
</feature>
<reference evidence="3" key="1">
    <citation type="journal article" date="2016" name="Nature">
        <title>The genome of the seagrass Zostera marina reveals angiosperm adaptation to the sea.</title>
        <authorList>
            <person name="Olsen J.L."/>
            <person name="Rouze P."/>
            <person name="Verhelst B."/>
            <person name="Lin Y.-C."/>
            <person name="Bayer T."/>
            <person name="Collen J."/>
            <person name="Dattolo E."/>
            <person name="De Paoli E."/>
            <person name="Dittami S."/>
            <person name="Maumus F."/>
            <person name="Michel G."/>
            <person name="Kersting A."/>
            <person name="Lauritano C."/>
            <person name="Lohaus R."/>
            <person name="Toepel M."/>
            <person name="Tonon T."/>
            <person name="Vanneste K."/>
            <person name="Amirebrahimi M."/>
            <person name="Brakel J."/>
            <person name="Bostroem C."/>
            <person name="Chovatia M."/>
            <person name="Grimwood J."/>
            <person name="Jenkins J.W."/>
            <person name="Jueterbock A."/>
            <person name="Mraz A."/>
            <person name="Stam W.T."/>
            <person name="Tice H."/>
            <person name="Bornberg-Bauer E."/>
            <person name="Green P.J."/>
            <person name="Pearson G.A."/>
            <person name="Procaccini G."/>
            <person name="Duarte C.M."/>
            <person name="Schmutz J."/>
            <person name="Reusch T.B.H."/>
            <person name="Van de Peer Y."/>
        </authorList>
    </citation>
    <scope>NUCLEOTIDE SEQUENCE [LARGE SCALE GENOMIC DNA]</scope>
    <source>
        <strain evidence="3">cv. Finnish</strain>
    </source>
</reference>
<evidence type="ECO:0000313" key="3">
    <source>
        <dbReference type="Proteomes" id="UP000036987"/>
    </source>
</evidence>
<accession>A0A0K9PYZ7</accession>
<sequence>MTATKAESAKKKKVIILFADTHGFASSIFEALQPIPDSSLTRKVSSIVIPVAEKYGISCEAEECQLVEFFDPDGSVQVSIFLLPNYTPPTAICIIHELLILITNSNEPQSILIPYYIEPQKVTWKRTTSTTPVVYSVEIIDDTTATRDLSGAGLPRLPLPLTLQAIECEVLKCLVHLILPFKVPAMMIIGTRIDTTTKNQDINCTFDVEHEILCELGDFLANSTAGLYFANDKTLLKEHNYVVELQQQNPWQALYG</sequence>